<protein>
    <submittedName>
        <fullName evidence="1">Uncharacterized protein</fullName>
    </submittedName>
</protein>
<dbReference type="Proteomes" id="UP001056120">
    <property type="component" value="Linkage Group LG04"/>
</dbReference>
<dbReference type="EMBL" id="CM042021">
    <property type="protein sequence ID" value="KAI3817995.1"/>
    <property type="molecule type" value="Genomic_DNA"/>
</dbReference>
<reference evidence="2" key="1">
    <citation type="journal article" date="2022" name="Mol. Ecol. Resour.">
        <title>The genomes of chicory, endive, great burdock and yacon provide insights into Asteraceae palaeo-polyploidization history and plant inulin production.</title>
        <authorList>
            <person name="Fan W."/>
            <person name="Wang S."/>
            <person name="Wang H."/>
            <person name="Wang A."/>
            <person name="Jiang F."/>
            <person name="Liu H."/>
            <person name="Zhao H."/>
            <person name="Xu D."/>
            <person name="Zhang Y."/>
        </authorList>
    </citation>
    <scope>NUCLEOTIDE SEQUENCE [LARGE SCALE GENOMIC DNA]</scope>
    <source>
        <strain evidence="2">cv. Yunnan</strain>
    </source>
</reference>
<reference evidence="1 2" key="2">
    <citation type="journal article" date="2022" name="Mol. Ecol. Resour.">
        <title>The genomes of chicory, endive, great burdock and yacon provide insights into Asteraceae paleo-polyploidization history and plant inulin production.</title>
        <authorList>
            <person name="Fan W."/>
            <person name="Wang S."/>
            <person name="Wang H."/>
            <person name="Wang A."/>
            <person name="Jiang F."/>
            <person name="Liu H."/>
            <person name="Zhao H."/>
            <person name="Xu D."/>
            <person name="Zhang Y."/>
        </authorList>
    </citation>
    <scope>NUCLEOTIDE SEQUENCE [LARGE SCALE GENOMIC DNA]</scope>
    <source>
        <strain evidence="2">cv. Yunnan</strain>
        <tissue evidence="1">Leaves</tissue>
    </source>
</reference>
<proteinExistence type="predicted"/>
<comment type="caution">
    <text evidence="1">The sequence shown here is derived from an EMBL/GenBank/DDBJ whole genome shotgun (WGS) entry which is preliminary data.</text>
</comment>
<evidence type="ECO:0000313" key="1">
    <source>
        <dbReference type="EMBL" id="KAI3817995.1"/>
    </source>
</evidence>
<evidence type="ECO:0000313" key="2">
    <source>
        <dbReference type="Proteomes" id="UP001056120"/>
    </source>
</evidence>
<name>A0ACB9JCI3_9ASTR</name>
<organism evidence="1 2">
    <name type="scientific">Smallanthus sonchifolius</name>
    <dbReference type="NCBI Taxonomy" id="185202"/>
    <lineage>
        <taxon>Eukaryota</taxon>
        <taxon>Viridiplantae</taxon>
        <taxon>Streptophyta</taxon>
        <taxon>Embryophyta</taxon>
        <taxon>Tracheophyta</taxon>
        <taxon>Spermatophyta</taxon>
        <taxon>Magnoliopsida</taxon>
        <taxon>eudicotyledons</taxon>
        <taxon>Gunneridae</taxon>
        <taxon>Pentapetalae</taxon>
        <taxon>asterids</taxon>
        <taxon>campanulids</taxon>
        <taxon>Asterales</taxon>
        <taxon>Asteraceae</taxon>
        <taxon>Asteroideae</taxon>
        <taxon>Heliantheae alliance</taxon>
        <taxon>Millerieae</taxon>
        <taxon>Smallanthus</taxon>
    </lineage>
</organism>
<accession>A0ACB9JCI3</accession>
<sequence>MSELAGSTFLLRYCRRAKRIFSELKELSYIMELDLRDDGLLDMFGRRTVLEIFMNGKHISGADDLEVDVRNGVLQDLLVAS</sequence>
<gene>
    <name evidence="1" type="ORF">L1987_11797</name>
</gene>
<keyword evidence="2" id="KW-1185">Reference proteome</keyword>